<comment type="similarity">
    <text evidence="1 2">Belongs to the enoyl-CoA hydratase/isomerase family.</text>
</comment>
<evidence type="ECO:0000256" key="2">
    <source>
        <dbReference type="RuleBase" id="RU003707"/>
    </source>
</evidence>
<dbReference type="PANTHER" id="PTHR11941">
    <property type="entry name" value="ENOYL-COA HYDRATASE-RELATED"/>
    <property type="match status" value="1"/>
</dbReference>
<protein>
    <submittedName>
        <fullName evidence="3">Enoyl-CoA hydratase</fullName>
        <ecNumber evidence="3">4.2.1.17</ecNumber>
    </submittedName>
</protein>
<accession>A0ABV8B1W7</accession>
<organism evidence="3 4">
    <name type="scientific">Bacillus songklensis</name>
    <dbReference type="NCBI Taxonomy" id="1069116"/>
    <lineage>
        <taxon>Bacteria</taxon>
        <taxon>Bacillati</taxon>
        <taxon>Bacillota</taxon>
        <taxon>Bacilli</taxon>
        <taxon>Bacillales</taxon>
        <taxon>Bacillaceae</taxon>
        <taxon>Bacillus</taxon>
    </lineage>
</organism>
<dbReference type="PANTHER" id="PTHR11941:SF175">
    <property type="entry name" value="ENOYL-COA HYDRATASE-RELATED"/>
    <property type="match status" value="1"/>
</dbReference>
<dbReference type="CDD" id="cd06558">
    <property type="entry name" value="crotonase-like"/>
    <property type="match status" value="1"/>
</dbReference>
<dbReference type="InterPro" id="IPR018376">
    <property type="entry name" value="Enoyl-CoA_hyd/isom_CS"/>
</dbReference>
<dbReference type="Gene3D" id="3.90.226.10">
    <property type="entry name" value="2-enoyl-CoA Hydratase, Chain A, domain 1"/>
    <property type="match status" value="1"/>
</dbReference>
<dbReference type="SUPFAM" id="SSF52096">
    <property type="entry name" value="ClpP/crotonase"/>
    <property type="match status" value="1"/>
</dbReference>
<dbReference type="PROSITE" id="PS00166">
    <property type="entry name" value="ENOYL_COA_HYDRATASE"/>
    <property type="match status" value="1"/>
</dbReference>
<dbReference type="EC" id="4.2.1.17" evidence="3"/>
<evidence type="ECO:0000256" key="1">
    <source>
        <dbReference type="ARBA" id="ARBA00005254"/>
    </source>
</evidence>
<dbReference type="GO" id="GO:0004300">
    <property type="term" value="F:enoyl-CoA hydratase activity"/>
    <property type="evidence" value="ECO:0007669"/>
    <property type="project" value="UniProtKB-EC"/>
</dbReference>
<evidence type="ECO:0000313" key="4">
    <source>
        <dbReference type="Proteomes" id="UP001595752"/>
    </source>
</evidence>
<proteinExistence type="inferred from homology"/>
<name>A0ABV8B1W7_9BACI</name>
<gene>
    <name evidence="3" type="ORF">ACFOU2_06425</name>
</gene>
<keyword evidence="3" id="KW-0456">Lyase</keyword>
<reference evidence="4" key="1">
    <citation type="journal article" date="2019" name="Int. J. Syst. Evol. Microbiol.">
        <title>The Global Catalogue of Microorganisms (GCM) 10K type strain sequencing project: providing services to taxonomists for standard genome sequencing and annotation.</title>
        <authorList>
            <consortium name="The Broad Institute Genomics Platform"/>
            <consortium name="The Broad Institute Genome Sequencing Center for Infectious Disease"/>
            <person name="Wu L."/>
            <person name="Ma J."/>
        </authorList>
    </citation>
    <scope>NUCLEOTIDE SEQUENCE [LARGE SCALE GENOMIC DNA]</scope>
    <source>
        <strain evidence="4">CCUG 61889</strain>
    </source>
</reference>
<keyword evidence="4" id="KW-1185">Reference proteome</keyword>
<dbReference type="EMBL" id="JBHRZT010000020">
    <property type="protein sequence ID" value="MFC3883169.1"/>
    <property type="molecule type" value="Genomic_DNA"/>
</dbReference>
<dbReference type="InterPro" id="IPR029045">
    <property type="entry name" value="ClpP/crotonase-like_dom_sf"/>
</dbReference>
<dbReference type="Proteomes" id="UP001595752">
    <property type="component" value="Unassembled WGS sequence"/>
</dbReference>
<dbReference type="InterPro" id="IPR001753">
    <property type="entry name" value="Enoyl-CoA_hydra/iso"/>
</dbReference>
<sequence>MSFLQVKTADYVSVINISRPPANALSQGLLQELSNVLEELENNHETRVIVVRGEGRFFCAGADIKEFTTLSQEEDYRQLAKNGQDLLQYVESYPKPIIAAIHGAALGGGLELAMSCHMRFVSETAKLGLPELQLGIIPGFAGTQRLPRYVGVGKACEMMLTSEPISGMEAAKAGLANRAYPEEELFDKTMEFAYKIAKKSPISVAATLQLLKYANAESFYEGMQKEAELFGKVFASNDAKEGVAAFIEKRAPNFKGI</sequence>
<evidence type="ECO:0000313" key="3">
    <source>
        <dbReference type="EMBL" id="MFC3883169.1"/>
    </source>
</evidence>
<dbReference type="Pfam" id="PF00378">
    <property type="entry name" value="ECH_1"/>
    <property type="match status" value="1"/>
</dbReference>
<dbReference type="NCBIfam" id="NF005803">
    <property type="entry name" value="PRK07658.1"/>
    <property type="match status" value="1"/>
</dbReference>
<comment type="caution">
    <text evidence="3">The sequence shown here is derived from an EMBL/GenBank/DDBJ whole genome shotgun (WGS) entry which is preliminary data.</text>
</comment>
<dbReference type="RefSeq" id="WP_377913306.1">
    <property type="nucleotide sequence ID" value="NZ_JBHRZT010000020.1"/>
</dbReference>